<feature type="transmembrane region" description="Helical" evidence="6">
    <location>
        <begin position="274"/>
        <end position="294"/>
    </location>
</feature>
<dbReference type="HOGENOM" id="CLU_031275_4_0_0"/>
<comment type="subcellular location">
    <subcellularLocation>
        <location evidence="1">Membrane</location>
        <topology evidence="1">Multi-pass membrane protein</topology>
    </subcellularLocation>
</comment>
<sequence>MYNFDIKRLTPIIYVVSVLILLILIFKVLIFLLPFVIAAVIVRMLSPIVNRMSNKNKFTKSIVLLSFYVFVFIIVSLILVKIFLEAYNLFSTLIKNQDYILAHVTHALDKYEKYVSKLPDYSENLIDELVSKVLKYFNGTILNLLNSSINMLKMLPRLVVFIIVTILSSFIIINDKNIIVKFLTEQFPYSWLKIGNKIKKDILRLVFNYLRAQCILITLCFIELLVGLNIISMYCKDVKYVLIVSIIIAAIDALPILGAGSVLIPWVLVEVFVVNNYILALSLLVLYIIIFLVRQYSEPKLISKGAGMHPLITLIAMYSGFKIFGVLGFLYGPIIAAIIRIVFSEEIKYGFFKYLINNRKEQNE</sequence>
<dbReference type="OrthoDB" id="9774361at2"/>
<keyword evidence="3 6" id="KW-0812">Transmembrane</keyword>
<dbReference type="InterPro" id="IPR002549">
    <property type="entry name" value="AI-2E-like"/>
</dbReference>
<name>A0A0E3ZCG8_9FUSO</name>
<comment type="similarity">
    <text evidence="2">Belongs to the autoinducer-2 exporter (AI-2E) (TC 2.A.86) family.</text>
</comment>
<feature type="transmembrane region" description="Helical" evidence="6">
    <location>
        <begin position="62"/>
        <end position="84"/>
    </location>
</feature>
<feature type="transmembrane region" description="Helical" evidence="6">
    <location>
        <begin position="12"/>
        <end position="42"/>
    </location>
</feature>
<evidence type="ECO:0000256" key="2">
    <source>
        <dbReference type="ARBA" id="ARBA00009773"/>
    </source>
</evidence>
<dbReference type="GO" id="GO:0016020">
    <property type="term" value="C:membrane"/>
    <property type="evidence" value="ECO:0007669"/>
    <property type="project" value="UniProtKB-SubCell"/>
</dbReference>
<dbReference type="AlphaFoldDB" id="A0A0E3ZCG8"/>
<keyword evidence="4 6" id="KW-1133">Transmembrane helix</keyword>
<dbReference type="EMBL" id="CP011280">
    <property type="protein sequence ID" value="AKC95655.1"/>
    <property type="molecule type" value="Genomic_DNA"/>
</dbReference>
<dbReference type="KEGG" id="sns:VC03_03925"/>
<dbReference type="Pfam" id="PF01594">
    <property type="entry name" value="AI-2E_transport"/>
    <property type="match status" value="1"/>
</dbReference>
<dbReference type="STRING" id="187101.VC03_03925"/>
<accession>A0A0E3ZCG8</accession>
<evidence type="ECO:0000256" key="6">
    <source>
        <dbReference type="SAM" id="Phobius"/>
    </source>
</evidence>
<keyword evidence="5 6" id="KW-0472">Membrane</keyword>
<keyword evidence="8" id="KW-1185">Reference proteome</keyword>
<evidence type="ECO:0000256" key="4">
    <source>
        <dbReference type="ARBA" id="ARBA00022989"/>
    </source>
</evidence>
<feature type="transmembrane region" description="Helical" evidence="6">
    <location>
        <begin position="240"/>
        <end position="268"/>
    </location>
</feature>
<feature type="transmembrane region" description="Helical" evidence="6">
    <location>
        <begin position="154"/>
        <end position="173"/>
    </location>
</feature>
<evidence type="ECO:0008006" key="9">
    <source>
        <dbReference type="Google" id="ProtNLM"/>
    </source>
</evidence>
<dbReference type="Proteomes" id="UP000033103">
    <property type="component" value="Chromosome"/>
</dbReference>
<proteinExistence type="inferred from homology"/>
<dbReference type="NCBIfam" id="TIGR02872">
    <property type="entry name" value="spore_ytvI"/>
    <property type="match status" value="1"/>
</dbReference>
<dbReference type="PANTHER" id="PTHR21716">
    <property type="entry name" value="TRANSMEMBRANE PROTEIN"/>
    <property type="match status" value="1"/>
</dbReference>
<protein>
    <recommendedName>
        <fullName evidence="9">Sporulation integral membrane protein YtvI</fullName>
    </recommendedName>
</protein>
<evidence type="ECO:0000256" key="5">
    <source>
        <dbReference type="ARBA" id="ARBA00023136"/>
    </source>
</evidence>
<evidence type="ECO:0000256" key="1">
    <source>
        <dbReference type="ARBA" id="ARBA00004141"/>
    </source>
</evidence>
<evidence type="ECO:0000313" key="8">
    <source>
        <dbReference type="Proteomes" id="UP000033103"/>
    </source>
</evidence>
<dbReference type="InterPro" id="IPR014227">
    <property type="entry name" value="YtvI-like"/>
</dbReference>
<gene>
    <name evidence="7" type="ORF">VC03_03925</name>
</gene>
<dbReference type="RefSeq" id="WP_046328761.1">
    <property type="nucleotide sequence ID" value="NZ_CP011280.1"/>
</dbReference>
<dbReference type="PATRIC" id="fig|1069640.6.peg.776"/>
<organism evidence="7 8">
    <name type="scientific">Sneathia vaginalis</name>
    <dbReference type="NCBI Taxonomy" id="187101"/>
    <lineage>
        <taxon>Bacteria</taxon>
        <taxon>Fusobacteriati</taxon>
        <taxon>Fusobacteriota</taxon>
        <taxon>Fusobacteriia</taxon>
        <taxon>Fusobacteriales</taxon>
        <taxon>Leptotrichiaceae</taxon>
        <taxon>Sneathia</taxon>
    </lineage>
</organism>
<reference evidence="7 8" key="1">
    <citation type="journal article" date="2012" name="BMC Genomics">
        <title>Genomic sequence analysis and characterization of Sneathia amnii sp. nov.</title>
        <authorList>
            <consortium name="Vaginal Microbiome Consortium (additional members)"/>
            <person name="Harwich M.D.Jr."/>
            <person name="Serrano M.G."/>
            <person name="Fettweis J.M."/>
            <person name="Alves J.M."/>
            <person name="Reimers M.A."/>
            <person name="Buck G.A."/>
            <person name="Jefferson K.K."/>
        </authorList>
    </citation>
    <scope>NUCLEOTIDE SEQUENCE [LARGE SCALE GENOMIC DNA]</scope>
    <source>
        <strain evidence="7 8">SN35</strain>
    </source>
</reference>
<feature type="transmembrane region" description="Helical" evidence="6">
    <location>
        <begin position="209"/>
        <end position="228"/>
    </location>
</feature>
<dbReference type="PANTHER" id="PTHR21716:SF68">
    <property type="entry name" value="TRANSPORT PROTEIN YTVI-RELATED"/>
    <property type="match status" value="1"/>
</dbReference>
<dbReference type="GO" id="GO:0055085">
    <property type="term" value="P:transmembrane transport"/>
    <property type="evidence" value="ECO:0007669"/>
    <property type="project" value="TreeGrafter"/>
</dbReference>
<evidence type="ECO:0000313" key="7">
    <source>
        <dbReference type="EMBL" id="AKC95655.1"/>
    </source>
</evidence>
<evidence type="ECO:0000256" key="3">
    <source>
        <dbReference type="ARBA" id="ARBA00022692"/>
    </source>
</evidence>